<dbReference type="Pfam" id="PF13561">
    <property type="entry name" value="adh_short_C2"/>
    <property type="match status" value="1"/>
</dbReference>
<evidence type="ECO:0000256" key="1">
    <source>
        <dbReference type="ARBA" id="ARBA00006484"/>
    </source>
</evidence>
<evidence type="ECO:0000313" key="4">
    <source>
        <dbReference type="EMBL" id="GMG82108.1"/>
    </source>
</evidence>
<organism evidence="4 5">
    <name type="scientific">Paralimibaculum aggregatum</name>
    <dbReference type="NCBI Taxonomy" id="3036245"/>
    <lineage>
        <taxon>Bacteria</taxon>
        <taxon>Pseudomonadati</taxon>
        <taxon>Pseudomonadota</taxon>
        <taxon>Alphaproteobacteria</taxon>
        <taxon>Rhodobacterales</taxon>
        <taxon>Paracoccaceae</taxon>
        <taxon>Paralimibaculum</taxon>
    </lineage>
</organism>
<dbReference type="SUPFAM" id="SSF51735">
    <property type="entry name" value="NAD(P)-binding Rossmann-fold domains"/>
    <property type="match status" value="1"/>
</dbReference>
<reference evidence="4 5" key="1">
    <citation type="submission" date="2023-04" db="EMBL/GenBank/DDBJ databases">
        <title>Marinoamorphus aggregata gen. nov., sp. Nov., isolate from tissue of brittle star Ophioplocus japonicus.</title>
        <authorList>
            <person name="Kawano K."/>
            <person name="Sawayama S."/>
            <person name="Nakagawa S."/>
        </authorList>
    </citation>
    <scope>NUCLEOTIDE SEQUENCE [LARGE SCALE GENOMIC DNA]</scope>
    <source>
        <strain evidence="4 5">NKW23</strain>
    </source>
</reference>
<dbReference type="PRINTS" id="PR00081">
    <property type="entry name" value="GDHRDH"/>
</dbReference>
<dbReference type="PANTHER" id="PTHR43669">
    <property type="entry name" value="5-KETO-D-GLUCONATE 5-REDUCTASE"/>
    <property type="match status" value="1"/>
</dbReference>
<keyword evidence="5" id="KW-1185">Reference proteome</keyword>
<evidence type="ECO:0000256" key="2">
    <source>
        <dbReference type="ARBA" id="ARBA00023002"/>
    </source>
</evidence>
<gene>
    <name evidence="4" type="ORF">LNKW23_13210</name>
</gene>
<sequence length="257" mass="26745">MESAVVHPSFRGQVAVVSGGASGIGSATVRGFAEEGAKVAILDRNERAAQALAADLRDQGAEIAVIPVDLARVELLAGAIDEAVRCLGPIRFLVNCAGVNDGGGFLEMTPEVWDRIMAVNLRAAMFLSQAVARHMIAQGTPGRIVNVASGHAVRAGLPVAYCCSKAGLAHLTRVSARALGPHGINVNTVAPGLTDTPMIAEGMARYRRQIEQGGELGNMLNRMSEPEDVADAILFLCAPGSRQITAQIVHTGAGSVY</sequence>
<comment type="similarity">
    <text evidence="1">Belongs to the short-chain dehydrogenases/reductases (SDR) family.</text>
</comment>
<comment type="caution">
    <text evidence="4">The sequence shown here is derived from an EMBL/GenBank/DDBJ whole genome shotgun (WGS) entry which is preliminary data.</text>
</comment>
<dbReference type="CDD" id="cd05233">
    <property type="entry name" value="SDR_c"/>
    <property type="match status" value="1"/>
</dbReference>
<dbReference type="InterPro" id="IPR036291">
    <property type="entry name" value="NAD(P)-bd_dom_sf"/>
</dbReference>
<keyword evidence="2" id="KW-0560">Oxidoreductase</keyword>
<feature type="domain" description="Ketoreductase" evidence="3">
    <location>
        <begin position="13"/>
        <end position="192"/>
    </location>
</feature>
<evidence type="ECO:0000313" key="5">
    <source>
        <dbReference type="Proteomes" id="UP001239909"/>
    </source>
</evidence>
<dbReference type="EMBL" id="BSYI01000008">
    <property type="protein sequence ID" value="GMG82108.1"/>
    <property type="molecule type" value="Genomic_DNA"/>
</dbReference>
<protein>
    <submittedName>
        <fullName evidence="4">SDR family NAD(P)-dependent oxidoreductase</fullName>
    </submittedName>
</protein>
<dbReference type="Gene3D" id="3.40.50.720">
    <property type="entry name" value="NAD(P)-binding Rossmann-like Domain"/>
    <property type="match status" value="1"/>
</dbReference>
<dbReference type="RefSeq" id="WP_285670863.1">
    <property type="nucleotide sequence ID" value="NZ_BSYI01000008.1"/>
</dbReference>
<dbReference type="InterPro" id="IPR002347">
    <property type="entry name" value="SDR_fam"/>
</dbReference>
<dbReference type="Proteomes" id="UP001239909">
    <property type="component" value="Unassembled WGS sequence"/>
</dbReference>
<dbReference type="SMART" id="SM00822">
    <property type="entry name" value="PKS_KR"/>
    <property type="match status" value="1"/>
</dbReference>
<dbReference type="PANTHER" id="PTHR43669:SF8">
    <property type="entry name" value="SHORT-CHAIN TYPE DEHYDROGENASE_REDUCTASE-RELATED"/>
    <property type="match status" value="1"/>
</dbReference>
<accession>A0ABQ6LLJ1</accession>
<name>A0ABQ6LLJ1_9RHOB</name>
<proteinExistence type="inferred from homology"/>
<dbReference type="InterPro" id="IPR057326">
    <property type="entry name" value="KR_dom"/>
</dbReference>
<dbReference type="PRINTS" id="PR00080">
    <property type="entry name" value="SDRFAMILY"/>
</dbReference>
<evidence type="ECO:0000259" key="3">
    <source>
        <dbReference type="SMART" id="SM00822"/>
    </source>
</evidence>